<dbReference type="InterPro" id="IPR016193">
    <property type="entry name" value="Cytidine_deaminase-like"/>
</dbReference>
<keyword evidence="7 15" id="KW-0378">Hydrolase</keyword>
<evidence type="ECO:0000256" key="5">
    <source>
        <dbReference type="ARBA" id="ARBA00018266"/>
    </source>
</evidence>
<dbReference type="InterPro" id="IPR050202">
    <property type="entry name" value="Cyt/Deoxycyt_deaminase"/>
</dbReference>
<reference evidence="17 18" key="1">
    <citation type="journal article" date="2014" name="PLoS ONE">
        <title>Reduction of Hydrogen Peroxide Accumulation and Toxicity by a Catalase from Mycoplasma iowae.</title>
        <authorList>
            <person name="Pritchard R.E."/>
            <person name="Prassinos A.J."/>
            <person name="Osborne J.D."/>
            <person name="Raviv Z."/>
            <person name="Balish M.F."/>
        </authorList>
    </citation>
    <scope>NUCLEOTIDE SEQUENCE [LARGE SCALE GENOMIC DNA]</scope>
    <source>
        <strain evidence="17 18">DK-CPA</strain>
    </source>
</reference>
<evidence type="ECO:0000313" key="18">
    <source>
        <dbReference type="Proteomes" id="UP000028523"/>
    </source>
</evidence>
<dbReference type="PANTHER" id="PTHR11644">
    <property type="entry name" value="CYTIDINE DEAMINASE"/>
    <property type="match status" value="1"/>
</dbReference>
<dbReference type="AlphaFoldDB" id="A0A084U424"/>
<dbReference type="CDD" id="cd01283">
    <property type="entry name" value="cytidine_deaminase"/>
    <property type="match status" value="1"/>
</dbReference>
<feature type="domain" description="CMP/dCMP-type deaminase" evidence="16">
    <location>
        <begin position="1"/>
        <end position="128"/>
    </location>
</feature>
<comment type="caution">
    <text evidence="17">The sequence shown here is derived from an EMBL/GenBank/DDBJ whole genome shotgun (WGS) entry which is preliminary data.</text>
</comment>
<dbReference type="InterPro" id="IPR016192">
    <property type="entry name" value="APOBEC/CMP_deaminase_Zn-bd"/>
</dbReference>
<dbReference type="GO" id="GO:0005829">
    <property type="term" value="C:cytosol"/>
    <property type="evidence" value="ECO:0007669"/>
    <property type="project" value="TreeGrafter"/>
</dbReference>
<dbReference type="GO" id="GO:0042802">
    <property type="term" value="F:identical protein binding"/>
    <property type="evidence" value="ECO:0007669"/>
    <property type="project" value="UniProtKB-ARBA"/>
</dbReference>
<dbReference type="Proteomes" id="UP000028523">
    <property type="component" value="Unassembled WGS sequence"/>
</dbReference>
<evidence type="ECO:0000256" key="15">
    <source>
        <dbReference type="RuleBase" id="RU364006"/>
    </source>
</evidence>
<evidence type="ECO:0000256" key="11">
    <source>
        <dbReference type="ARBA" id="ARBA00049558"/>
    </source>
</evidence>
<dbReference type="Pfam" id="PF00383">
    <property type="entry name" value="dCMP_cyt_deam_1"/>
    <property type="match status" value="1"/>
</dbReference>
<dbReference type="PROSITE" id="PS00903">
    <property type="entry name" value="CYT_DCMP_DEAMINASES_1"/>
    <property type="match status" value="1"/>
</dbReference>
<dbReference type="GeneID" id="96866383"/>
<comment type="catalytic activity">
    <reaction evidence="11 15">
        <text>cytidine + H2O + H(+) = uridine + NH4(+)</text>
        <dbReference type="Rhea" id="RHEA:16069"/>
        <dbReference type="ChEBI" id="CHEBI:15377"/>
        <dbReference type="ChEBI" id="CHEBI:15378"/>
        <dbReference type="ChEBI" id="CHEBI:16704"/>
        <dbReference type="ChEBI" id="CHEBI:17562"/>
        <dbReference type="ChEBI" id="CHEBI:28938"/>
        <dbReference type="EC" id="3.5.4.5"/>
    </reaction>
</comment>
<evidence type="ECO:0000256" key="10">
    <source>
        <dbReference type="ARBA" id="ARBA00049252"/>
    </source>
</evidence>
<name>A0A084U424_MALIO</name>
<feature type="binding site" evidence="14">
    <location>
        <position position="52"/>
    </location>
    <ligand>
        <name>Zn(2+)</name>
        <dbReference type="ChEBI" id="CHEBI:29105"/>
        <note>catalytic</note>
    </ligand>
</feature>
<comment type="function">
    <text evidence="2 15">This enzyme scavenges exogenous and endogenous cytidine and 2'-deoxycytidine for UMP synthesis.</text>
</comment>
<dbReference type="GO" id="GO:0004126">
    <property type="term" value="F:cytidine deaminase activity"/>
    <property type="evidence" value="ECO:0007669"/>
    <property type="project" value="UniProtKB-UniRule"/>
</dbReference>
<dbReference type="NCBIfam" id="NF004064">
    <property type="entry name" value="PRK05578.1"/>
    <property type="match status" value="1"/>
</dbReference>
<dbReference type="GO" id="GO:0008270">
    <property type="term" value="F:zinc ion binding"/>
    <property type="evidence" value="ECO:0007669"/>
    <property type="project" value="UniProtKB-UniRule"/>
</dbReference>
<sequence length="133" mass="15318">MNTKLIFDKLMELKENAYVPYSDFYVSAIVKSNGKYYYGVNIENSSYPVTLCAERSAIAAAISSGNRSIDEVYLLTKSNGFGMPCGMCRQFMSDFMKDDDQKIYVFNKFGQYKIYTIGEILKNRFTHEDLINR</sequence>
<evidence type="ECO:0000256" key="6">
    <source>
        <dbReference type="ARBA" id="ARBA00022723"/>
    </source>
</evidence>
<evidence type="ECO:0000256" key="7">
    <source>
        <dbReference type="ARBA" id="ARBA00022801"/>
    </source>
</evidence>
<evidence type="ECO:0000256" key="14">
    <source>
        <dbReference type="PIRSR" id="PIRSR606262-3"/>
    </source>
</evidence>
<dbReference type="EC" id="3.5.4.5" evidence="4 15"/>
<dbReference type="GO" id="GO:0072527">
    <property type="term" value="P:pyrimidine-containing compound metabolic process"/>
    <property type="evidence" value="ECO:0007669"/>
    <property type="project" value="UniProtKB-ARBA"/>
</dbReference>
<dbReference type="RefSeq" id="WP_004025150.1">
    <property type="nucleotide sequence ID" value="NZ_AWQU01000070.1"/>
</dbReference>
<evidence type="ECO:0000256" key="3">
    <source>
        <dbReference type="ARBA" id="ARBA00006576"/>
    </source>
</evidence>
<dbReference type="PROSITE" id="PS51747">
    <property type="entry name" value="CYT_DCMP_DEAMINASES_2"/>
    <property type="match status" value="1"/>
</dbReference>
<dbReference type="NCBIfam" id="TIGR01354">
    <property type="entry name" value="cyt_deam_tetra"/>
    <property type="match status" value="1"/>
</dbReference>
<accession>A0A084U424</accession>
<gene>
    <name evidence="17" type="primary">cdd</name>
    <name evidence="17" type="ORF">P271_564</name>
</gene>
<evidence type="ECO:0000313" key="17">
    <source>
        <dbReference type="EMBL" id="KFB07710.1"/>
    </source>
</evidence>
<evidence type="ECO:0000259" key="16">
    <source>
        <dbReference type="PROSITE" id="PS51747"/>
    </source>
</evidence>
<evidence type="ECO:0000256" key="12">
    <source>
        <dbReference type="PIRSR" id="PIRSR606262-1"/>
    </source>
</evidence>
<dbReference type="GO" id="GO:0055086">
    <property type="term" value="P:nucleobase-containing small molecule metabolic process"/>
    <property type="evidence" value="ECO:0007669"/>
    <property type="project" value="UniProtKB-ARBA"/>
</dbReference>
<comment type="similarity">
    <text evidence="3 15">Belongs to the cytidine and deoxycytidylate deaminase family.</text>
</comment>
<dbReference type="InterPro" id="IPR002125">
    <property type="entry name" value="CMP_dCMP_dom"/>
</dbReference>
<keyword evidence="6 14" id="KW-0479">Metal-binding</keyword>
<evidence type="ECO:0000256" key="13">
    <source>
        <dbReference type="PIRSR" id="PIRSR606262-2"/>
    </source>
</evidence>
<proteinExistence type="inferred from homology"/>
<feature type="active site" description="Proton donor" evidence="12">
    <location>
        <position position="54"/>
    </location>
</feature>
<evidence type="ECO:0000256" key="4">
    <source>
        <dbReference type="ARBA" id="ARBA00012783"/>
    </source>
</evidence>
<protein>
    <recommendedName>
        <fullName evidence="5 15">Cytidine deaminase</fullName>
        <ecNumber evidence="4 15">3.5.4.5</ecNumber>
    </recommendedName>
    <alternativeName>
        <fullName evidence="9 15">Cytidine aminohydrolase</fullName>
    </alternativeName>
</protein>
<organism evidence="17 18">
    <name type="scientific">Malacoplasma iowae DK-CPA</name>
    <dbReference type="NCBI Taxonomy" id="1394179"/>
    <lineage>
        <taxon>Bacteria</taxon>
        <taxon>Bacillati</taxon>
        <taxon>Mycoplasmatota</taxon>
        <taxon>Mycoplasmoidales</taxon>
        <taxon>Mycoplasmoidaceae</taxon>
        <taxon>Malacoplasma</taxon>
    </lineage>
</organism>
<evidence type="ECO:0000256" key="2">
    <source>
        <dbReference type="ARBA" id="ARBA00003949"/>
    </source>
</evidence>
<comment type="cofactor">
    <cofactor evidence="1 14 15">
        <name>Zn(2+)</name>
        <dbReference type="ChEBI" id="CHEBI:29105"/>
    </cofactor>
</comment>
<dbReference type="Gene3D" id="3.40.140.10">
    <property type="entry name" value="Cytidine Deaminase, domain 2"/>
    <property type="match status" value="1"/>
</dbReference>
<dbReference type="InterPro" id="IPR006262">
    <property type="entry name" value="Cyt_deam_tetra"/>
</dbReference>
<dbReference type="PANTHER" id="PTHR11644:SF2">
    <property type="entry name" value="CYTIDINE DEAMINASE"/>
    <property type="match status" value="1"/>
</dbReference>
<comment type="catalytic activity">
    <reaction evidence="10 15">
        <text>2'-deoxycytidine + H2O + H(+) = 2'-deoxyuridine + NH4(+)</text>
        <dbReference type="Rhea" id="RHEA:13433"/>
        <dbReference type="ChEBI" id="CHEBI:15377"/>
        <dbReference type="ChEBI" id="CHEBI:15378"/>
        <dbReference type="ChEBI" id="CHEBI:15698"/>
        <dbReference type="ChEBI" id="CHEBI:16450"/>
        <dbReference type="ChEBI" id="CHEBI:28938"/>
        <dbReference type="EC" id="3.5.4.5"/>
    </reaction>
</comment>
<evidence type="ECO:0000256" key="8">
    <source>
        <dbReference type="ARBA" id="ARBA00022833"/>
    </source>
</evidence>
<feature type="binding site" evidence="13">
    <location>
        <begin position="41"/>
        <end position="47"/>
    </location>
    <ligand>
        <name>substrate</name>
    </ligand>
</feature>
<evidence type="ECO:0000256" key="1">
    <source>
        <dbReference type="ARBA" id="ARBA00001947"/>
    </source>
</evidence>
<feature type="binding site" evidence="14">
    <location>
        <position position="88"/>
    </location>
    <ligand>
        <name>Zn(2+)</name>
        <dbReference type="ChEBI" id="CHEBI:29105"/>
        <note>catalytic</note>
    </ligand>
</feature>
<dbReference type="SUPFAM" id="SSF53927">
    <property type="entry name" value="Cytidine deaminase-like"/>
    <property type="match status" value="1"/>
</dbReference>
<feature type="binding site" evidence="14">
    <location>
        <position position="85"/>
    </location>
    <ligand>
        <name>Zn(2+)</name>
        <dbReference type="ChEBI" id="CHEBI:29105"/>
        <note>catalytic</note>
    </ligand>
</feature>
<dbReference type="EMBL" id="AWQU01000070">
    <property type="protein sequence ID" value="KFB07710.1"/>
    <property type="molecule type" value="Genomic_DNA"/>
</dbReference>
<keyword evidence="18" id="KW-1185">Reference proteome</keyword>
<keyword evidence="8 14" id="KW-0862">Zinc</keyword>
<evidence type="ECO:0000256" key="9">
    <source>
        <dbReference type="ARBA" id="ARBA00032005"/>
    </source>
</evidence>